<dbReference type="Gene3D" id="3.30.450.20">
    <property type="entry name" value="PAS domain"/>
    <property type="match status" value="1"/>
</dbReference>
<evidence type="ECO:0000313" key="5">
    <source>
        <dbReference type="Proteomes" id="UP000569951"/>
    </source>
</evidence>
<dbReference type="InterPro" id="IPR043128">
    <property type="entry name" value="Rev_trsase/Diguanyl_cyclase"/>
</dbReference>
<dbReference type="InterPro" id="IPR013656">
    <property type="entry name" value="PAS_4"/>
</dbReference>
<keyword evidence="2" id="KW-1133">Transmembrane helix</keyword>
<keyword evidence="2" id="KW-0472">Membrane</keyword>
<organism evidence="4 5">
    <name type="scientific">Deinobacterium chartae</name>
    <dbReference type="NCBI Taxonomy" id="521158"/>
    <lineage>
        <taxon>Bacteria</taxon>
        <taxon>Thermotogati</taxon>
        <taxon>Deinococcota</taxon>
        <taxon>Deinococci</taxon>
        <taxon>Deinococcales</taxon>
        <taxon>Deinococcaceae</taxon>
        <taxon>Deinobacterium</taxon>
    </lineage>
</organism>
<dbReference type="Pfam" id="PF00990">
    <property type="entry name" value="GGDEF"/>
    <property type="match status" value="1"/>
</dbReference>
<evidence type="ECO:0000259" key="3">
    <source>
        <dbReference type="PROSITE" id="PS50887"/>
    </source>
</evidence>
<feature type="transmembrane region" description="Helical" evidence="2">
    <location>
        <begin position="35"/>
        <end position="55"/>
    </location>
</feature>
<reference evidence="4 5" key="1">
    <citation type="submission" date="2020-08" db="EMBL/GenBank/DDBJ databases">
        <title>Genomic Encyclopedia of Type Strains, Phase IV (KMG-IV): sequencing the most valuable type-strain genomes for metagenomic binning, comparative biology and taxonomic classification.</title>
        <authorList>
            <person name="Goeker M."/>
        </authorList>
    </citation>
    <scope>NUCLEOTIDE SEQUENCE [LARGE SCALE GENOMIC DNA]</scope>
    <source>
        <strain evidence="4 5">DSM 21458</strain>
    </source>
</reference>
<proteinExistence type="predicted"/>
<dbReference type="PROSITE" id="PS50887">
    <property type="entry name" value="GGDEF"/>
    <property type="match status" value="1"/>
</dbReference>
<dbReference type="SUPFAM" id="SSF55785">
    <property type="entry name" value="PYP-like sensor domain (PAS domain)"/>
    <property type="match status" value="1"/>
</dbReference>
<dbReference type="Proteomes" id="UP000569951">
    <property type="component" value="Unassembled WGS sequence"/>
</dbReference>
<dbReference type="NCBIfam" id="TIGR00254">
    <property type="entry name" value="GGDEF"/>
    <property type="match status" value="1"/>
</dbReference>
<dbReference type="Gene3D" id="3.30.450.40">
    <property type="match status" value="1"/>
</dbReference>
<dbReference type="CDD" id="cd01949">
    <property type="entry name" value="GGDEF"/>
    <property type="match status" value="1"/>
</dbReference>
<evidence type="ECO:0000256" key="2">
    <source>
        <dbReference type="SAM" id="Phobius"/>
    </source>
</evidence>
<name>A0A841I3N4_9DEIO</name>
<dbReference type="InterPro" id="IPR052155">
    <property type="entry name" value="Biofilm_reg_signaling"/>
</dbReference>
<feature type="transmembrane region" description="Helical" evidence="2">
    <location>
        <begin position="6"/>
        <end position="28"/>
    </location>
</feature>
<dbReference type="PANTHER" id="PTHR44757">
    <property type="entry name" value="DIGUANYLATE CYCLASE DGCP"/>
    <property type="match status" value="1"/>
</dbReference>
<dbReference type="SUPFAM" id="SSF55073">
    <property type="entry name" value="Nucleotide cyclase"/>
    <property type="match status" value="1"/>
</dbReference>
<evidence type="ECO:0000313" key="4">
    <source>
        <dbReference type="EMBL" id="MBB6098988.1"/>
    </source>
</evidence>
<gene>
    <name evidence="4" type="ORF">HNR42_002423</name>
</gene>
<dbReference type="Pfam" id="PF08448">
    <property type="entry name" value="PAS_4"/>
    <property type="match status" value="1"/>
</dbReference>
<dbReference type="Gene3D" id="3.30.70.270">
    <property type="match status" value="1"/>
</dbReference>
<dbReference type="InterPro" id="IPR035965">
    <property type="entry name" value="PAS-like_dom_sf"/>
</dbReference>
<dbReference type="PANTHER" id="PTHR44757:SF2">
    <property type="entry name" value="BIOFILM ARCHITECTURE MAINTENANCE PROTEIN MBAA"/>
    <property type="match status" value="1"/>
</dbReference>
<dbReference type="SUPFAM" id="SSF55781">
    <property type="entry name" value="GAF domain-like"/>
    <property type="match status" value="1"/>
</dbReference>
<dbReference type="AlphaFoldDB" id="A0A841I3N4"/>
<protein>
    <submittedName>
        <fullName evidence="4">Diguanylate cyclase (GGDEF)-like protein</fullName>
    </submittedName>
</protein>
<keyword evidence="5" id="KW-1185">Reference proteome</keyword>
<dbReference type="InterPro" id="IPR029016">
    <property type="entry name" value="GAF-like_dom_sf"/>
</dbReference>
<sequence length="566" mass="61385">MLLVALVVRAGLPLPLLLIAFMPLPLIAVQYPRMVYLACTLLAGMALILGMRITGTEPLDALLVGVLVTALAGGLFDRLARGLRAREAARGALSESEHRLRAALEANMDAFVIYRAVRTSNHAVVDFEILELNAAAARMLPLPRDGGKGARLRALAPHALHAELFYKYRRVLESGVPLEEEYATESVWEGSVWKYQQVVPLDDGVAVTARDVTGRKRAEQQLALAVHRAQALAQVARLSTEALNLEEIVTRAVQAVAEVADVDFGCLLTGRWDRVVAQACWRSPGAGPELEQLGSRMPYVAEMLQQALQGGWPLYWDDLLTHSEAAPGAQPAISGVCLFPLDPERALLFGRSGAVRPWSAEDRALLEVAAQNVRVMFERTTYLQGIEAAARRDPLTGLGNRRAFDEEATAEMARFGGSRQGNALGLMLMDLDGLKAVNDLEGHARGDALLQAFANALIAAVRTQDRVYRIGGDEFVVLMPNCMPEGGRRVAEAVRRAAADLRRAGFAPAGVSVGVAFCPSEADTLDHMMHLADERMYAEKRHRKQPVSAAGGTDQDRAGLDELLNS</sequence>
<dbReference type="RefSeq" id="WP_183987730.1">
    <property type="nucleotide sequence ID" value="NZ_JACHHG010000008.1"/>
</dbReference>
<accession>A0A841I3N4</accession>
<dbReference type="InterPro" id="IPR029787">
    <property type="entry name" value="Nucleotide_cyclase"/>
</dbReference>
<comment type="caution">
    <text evidence="4">The sequence shown here is derived from an EMBL/GenBank/DDBJ whole genome shotgun (WGS) entry which is preliminary data.</text>
</comment>
<feature type="region of interest" description="Disordered" evidence="1">
    <location>
        <begin position="539"/>
        <end position="566"/>
    </location>
</feature>
<dbReference type="SMART" id="SM00267">
    <property type="entry name" value="GGDEF"/>
    <property type="match status" value="1"/>
</dbReference>
<dbReference type="EMBL" id="JACHHG010000008">
    <property type="protein sequence ID" value="MBB6098988.1"/>
    <property type="molecule type" value="Genomic_DNA"/>
</dbReference>
<evidence type="ECO:0000256" key="1">
    <source>
        <dbReference type="SAM" id="MobiDB-lite"/>
    </source>
</evidence>
<feature type="domain" description="GGDEF" evidence="3">
    <location>
        <begin position="422"/>
        <end position="552"/>
    </location>
</feature>
<keyword evidence="2" id="KW-0812">Transmembrane</keyword>
<dbReference type="InterPro" id="IPR000160">
    <property type="entry name" value="GGDEF_dom"/>
</dbReference>